<keyword evidence="8" id="KW-0472">Membrane</keyword>
<dbReference type="InterPro" id="IPR007734">
    <property type="entry name" value="Heparan_SO4_2-O-STrfase"/>
</dbReference>
<keyword evidence="6" id="KW-1133">Transmembrane helix</keyword>
<dbReference type="OrthoDB" id="10019582at2759"/>
<evidence type="ECO:0000313" key="10">
    <source>
        <dbReference type="EMBL" id="CAH1797508.1"/>
    </source>
</evidence>
<proteinExistence type="inferred from homology"/>
<keyword evidence="3" id="KW-0808">Transferase</keyword>
<comment type="subcellular location">
    <subcellularLocation>
        <location evidence="1">Golgi apparatus membrane</location>
        <topology evidence="1">Single-pass type II membrane protein</topology>
    </subcellularLocation>
</comment>
<dbReference type="SUPFAM" id="SSF52540">
    <property type="entry name" value="P-loop containing nucleoside triphosphate hydrolases"/>
    <property type="match status" value="1"/>
</dbReference>
<dbReference type="GO" id="GO:0000139">
    <property type="term" value="C:Golgi membrane"/>
    <property type="evidence" value="ECO:0007669"/>
    <property type="project" value="UniProtKB-SubCell"/>
</dbReference>
<comment type="similarity">
    <text evidence="2">Belongs to the sulfotransferase 3 family.</text>
</comment>
<dbReference type="InterPro" id="IPR027417">
    <property type="entry name" value="P-loop_NTPase"/>
</dbReference>
<dbReference type="EMBL" id="CAIIXF020000010">
    <property type="protein sequence ID" value="CAH1797508.1"/>
    <property type="molecule type" value="Genomic_DNA"/>
</dbReference>
<evidence type="ECO:0000256" key="6">
    <source>
        <dbReference type="ARBA" id="ARBA00022989"/>
    </source>
</evidence>
<keyword evidence="5" id="KW-0735">Signal-anchor</keyword>
<dbReference type="PANTHER" id="PTHR12129:SF15">
    <property type="entry name" value="URONYL 2-SULFOTRANSFERASE"/>
    <property type="match status" value="1"/>
</dbReference>
<keyword evidence="4" id="KW-0812">Transmembrane</keyword>
<keyword evidence="11" id="KW-1185">Reference proteome</keyword>
<comment type="caution">
    <text evidence="10">The sequence shown here is derived from an EMBL/GenBank/DDBJ whole genome shotgun (WGS) entry which is preliminary data.</text>
</comment>
<dbReference type="GO" id="GO:0008146">
    <property type="term" value="F:sulfotransferase activity"/>
    <property type="evidence" value="ECO:0007669"/>
    <property type="project" value="InterPro"/>
</dbReference>
<dbReference type="PANTHER" id="PTHR12129">
    <property type="entry name" value="HEPARAN SULFATE 2-O-SULFOTRANSFERASE"/>
    <property type="match status" value="1"/>
</dbReference>
<evidence type="ECO:0000256" key="1">
    <source>
        <dbReference type="ARBA" id="ARBA00004323"/>
    </source>
</evidence>
<keyword evidence="7" id="KW-0333">Golgi apparatus</keyword>
<evidence type="ECO:0000256" key="5">
    <source>
        <dbReference type="ARBA" id="ARBA00022968"/>
    </source>
</evidence>
<gene>
    <name evidence="10" type="ORF">OFUS_LOCUS21780</name>
</gene>
<evidence type="ECO:0000256" key="9">
    <source>
        <dbReference type="ARBA" id="ARBA00023180"/>
    </source>
</evidence>
<protein>
    <submittedName>
        <fullName evidence="10">Uncharacterized protein</fullName>
    </submittedName>
</protein>
<evidence type="ECO:0000313" key="11">
    <source>
        <dbReference type="Proteomes" id="UP000749559"/>
    </source>
</evidence>
<keyword evidence="9" id="KW-0325">Glycoprotein</keyword>
<dbReference type="Pfam" id="PF03567">
    <property type="entry name" value="Sulfotransfer_2"/>
    <property type="match status" value="1"/>
</dbReference>
<dbReference type="Proteomes" id="UP000749559">
    <property type="component" value="Unassembled WGS sequence"/>
</dbReference>
<organism evidence="10 11">
    <name type="scientific">Owenia fusiformis</name>
    <name type="common">Polychaete worm</name>
    <dbReference type="NCBI Taxonomy" id="6347"/>
    <lineage>
        <taxon>Eukaryota</taxon>
        <taxon>Metazoa</taxon>
        <taxon>Spiralia</taxon>
        <taxon>Lophotrochozoa</taxon>
        <taxon>Annelida</taxon>
        <taxon>Polychaeta</taxon>
        <taxon>Sedentaria</taxon>
        <taxon>Canalipalpata</taxon>
        <taxon>Sabellida</taxon>
        <taxon>Oweniida</taxon>
        <taxon>Oweniidae</taxon>
        <taxon>Owenia</taxon>
    </lineage>
</organism>
<evidence type="ECO:0000256" key="7">
    <source>
        <dbReference type="ARBA" id="ARBA00023034"/>
    </source>
</evidence>
<evidence type="ECO:0000256" key="8">
    <source>
        <dbReference type="ARBA" id="ARBA00023136"/>
    </source>
</evidence>
<evidence type="ECO:0000256" key="3">
    <source>
        <dbReference type="ARBA" id="ARBA00022679"/>
    </source>
</evidence>
<accession>A0A8S4PVH5</accession>
<dbReference type="Gene3D" id="3.40.50.300">
    <property type="entry name" value="P-loop containing nucleotide triphosphate hydrolases"/>
    <property type="match status" value="1"/>
</dbReference>
<dbReference type="AlphaFoldDB" id="A0A8S4PVH5"/>
<reference evidence="10" key="1">
    <citation type="submission" date="2022-03" db="EMBL/GenBank/DDBJ databases">
        <authorList>
            <person name="Martin C."/>
        </authorList>
    </citation>
    <scope>NUCLEOTIDE SEQUENCE</scope>
</reference>
<name>A0A8S4PVH5_OWEFU</name>
<evidence type="ECO:0000256" key="2">
    <source>
        <dbReference type="ARBA" id="ARBA00010569"/>
    </source>
</evidence>
<sequence length="347" mass="41629">MSMLYLQMEYNQFLHLKLFKEQVSNLNLKIFDAIYDQRKDKYVSNETTPDAGVIRMILKEARIDLIERKRAAEISELTDKRLLREYNHAEYKMPWPPRVFYNRLPKCGSTTLLRLMTVLSRYNNFTLEKSVQWTDSLDEGKQMWLVDKFSKFTIPFLFERHTYFVNFTRFNQPMPVYINLVRDPLERLASLYYFKRNTGLLNVYYTDEQRNRTFEECIVDNDPECMGHNETHTLVSYFCGHDSLCSLKSREALHQAMRNIVNHYAVIGLMEDYRRSLRLFEQILPFYFTGVTALYDALSEYHEFENSHELPGENTRSTILDKLSLEYELFRFIKQRFYYAQERLGLS</sequence>
<evidence type="ECO:0000256" key="4">
    <source>
        <dbReference type="ARBA" id="ARBA00022692"/>
    </source>
</evidence>
<dbReference type="InterPro" id="IPR005331">
    <property type="entry name" value="Sulfotransferase"/>
</dbReference>